<evidence type="ECO:0000313" key="3">
    <source>
        <dbReference type="Proteomes" id="UP000247892"/>
    </source>
</evidence>
<sequence>MVSWARDPGTDGAANWFTFWLGPHPEQATESRVFDRADDVAATISGTLAAQLPAAELFYVSDDMTELAGHAATTLTDYRLHPEDLPAQVGLMVYAHPPVNGTATDNHDGITAVSWGPGRGGLWVHTWATATPAWTTGAAQIGRVLAELPHEQVVARAIRGSQQPPLDPDADPPTTEQAADSFAAGLLPNLRRAPIPPSFLPAHGYDWRGLTPMEFTDMQGWPGYVPSNGEGMDADAKIALERTILATWLLMGQTLVRSEQLTAPRAARRRIARDDPHLDPTVRYIDLRRARTEPSDHGDIADEPRASTREYRHRWIVRGHWRNQWYPSRNDHRPIWIDPHLAGPEDKPLLGGERVNVLRR</sequence>
<dbReference type="AlphaFoldDB" id="A0A318LA08"/>
<dbReference type="EMBL" id="MASU01000022">
    <property type="protein sequence ID" value="PXY18318.1"/>
    <property type="molecule type" value="Genomic_DNA"/>
</dbReference>
<name>A0A318LA08_9PSEU</name>
<dbReference type="OrthoDB" id="3360929at2"/>
<comment type="caution">
    <text evidence="2">The sequence shown here is derived from an EMBL/GenBank/DDBJ whole genome shotgun (WGS) entry which is preliminary data.</text>
</comment>
<organism evidence="2 3">
    <name type="scientific">Prauserella flavalba</name>
    <dbReference type="NCBI Taxonomy" id="1477506"/>
    <lineage>
        <taxon>Bacteria</taxon>
        <taxon>Bacillati</taxon>
        <taxon>Actinomycetota</taxon>
        <taxon>Actinomycetes</taxon>
        <taxon>Pseudonocardiales</taxon>
        <taxon>Pseudonocardiaceae</taxon>
        <taxon>Prauserella</taxon>
    </lineage>
</organism>
<evidence type="ECO:0000256" key="1">
    <source>
        <dbReference type="SAM" id="MobiDB-lite"/>
    </source>
</evidence>
<gene>
    <name evidence="2" type="ORF">BA062_36210</name>
</gene>
<keyword evidence="3" id="KW-1185">Reference proteome</keyword>
<accession>A0A318LA08</accession>
<dbReference type="Proteomes" id="UP000247892">
    <property type="component" value="Unassembled WGS sequence"/>
</dbReference>
<reference evidence="2 3" key="1">
    <citation type="submission" date="2016-07" db="EMBL/GenBank/DDBJ databases">
        <title>Draft genome sequence of Prauserella sp. YIM 121212, isolated from alkaline soil.</title>
        <authorList>
            <person name="Ruckert C."/>
            <person name="Albersmeier A."/>
            <person name="Jiang C.-L."/>
            <person name="Jiang Y."/>
            <person name="Kalinowski J."/>
            <person name="Schneider O."/>
            <person name="Winkler A."/>
            <person name="Zotchev S.B."/>
        </authorList>
    </citation>
    <scope>NUCLEOTIDE SEQUENCE [LARGE SCALE GENOMIC DNA]</scope>
    <source>
        <strain evidence="2 3">YIM 121212</strain>
    </source>
</reference>
<evidence type="ECO:0000313" key="2">
    <source>
        <dbReference type="EMBL" id="PXY18318.1"/>
    </source>
</evidence>
<proteinExistence type="predicted"/>
<feature type="region of interest" description="Disordered" evidence="1">
    <location>
        <begin position="158"/>
        <end position="177"/>
    </location>
</feature>
<protein>
    <submittedName>
        <fullName evidence="2">Uncharacterized protein</fullName>
    </submittedName>
</protein>